<dbReference type="InterPro" id="IPR011701">
    <property type="entry name" value="MFS"/>
</dbReference>
<dbReference type="PANTHER" id="PTHR23501">
    <property type="entry name" value="MAJOR FACILITATOR SUPERFAMILY"/>
    <property type="match status" value="1"/>
</dbReference>
<evidence type="ECO:0000313" key="8">
    <source>
        <dbReference type="Proteomes" id="UP001362999"/>
    </source>
</evidence>
<dbReference type="GO" id="GO:0000329">
    <property type="term" value="C:fungal-type vacuole membrane"/>
    <property type="evidence" value="ECO:0007669"/>
    <property type="project" value="TreeGrafter"/>
</dbReference>
<protein>
    <submittedName>
        <fullName evidence="7">Mfs multidrug transporter</fullName>
    </submittedName>
</protein>
<feature type="transmembrane region" description="Helical" evidence="5">
    <location>
        <begin position="99"/>
        <end position="118"/>
    </location>
</feature>
<dbReference type="Proteomes" id="UP001362999">
    <property type="component" value="Unassembled WGS sequence"/>
</dbReference>
<feature type="transmembrane region" description="Helical" evidence="5">
    <location>
        <begin position="124"/>
        <end position="146"/>
    </location>
</feature>
<sequence>MAEETAPLLSAQLHVDYGNNSRDAESAESLKSKASLPAIVIPMAFGIFIVAIDQTIVVSSFAAIGSELNQLQNTSWIATAYMMTLTSFHDIFGRKPCLLFAYAVFGLGCFLCGCARTLPELIAARAIAGVGGGGMTTVVSIIMSDIVPLRSRGTWQGIINVIFAVGSASGAPLGGILVDTVGWRWGFLIQVPALILAFASVTSSLHLPPTSSSTSHSASTLRAKLARVDFPGALSLVLTVFFLLFTLDRGGNIAWNDTYTLLTLGLFLLFFTVFLVVELTYAAEPFAPKRIIAHRSLIFAYLANAFAFMSSFSMVFHVSMFYQAVLRAPPSEAGLWLLPTVFSGVLGSLAGGLWIQATGKYYWATVLSYGALFLGNILTVLEAGVLQTSAIGVAAATFVYSIGNGGGVTTSLIALIANAGPADQAMATAVSYLFRSLGSVVGVSLGSTVLQLSLRSALHESLPPDVDIDDIITRVRASLSAIDELEPATAAIVRLAYEGAVQNAMWSSTAAAGCAFVCGIFIKEKVIHVSGREDTSVVVEAEQEE</sequence>
<feature type="domain" description="Major facilitator superfamily (MFS) profile" evidence="6">
    <location>
        <begin position="30"/>
        <end position="527"/>
    </location>
</feature>
<keyword evidence="8" id="KW-1185">Reference proteome</keyword>
<comment type="subcellular location">
    <subcellularLocation>
        <location evidence="1">Membrane</location>
        <topology evidence="1">Multi-pass membrane protein</topology>
    </subcellularLocation>
</comment>
<reference evidence="7 8" key="1">
    <citation type="journal article" date="2024" name="J Genomics">
        <title>Draft genome sequencing and assembly of Favolaschia claudopus CIRM-BRFM 2984 isolated from oak limbs.</title>
        <authorList>
            <person name="Navarro D."/>
            <person name="Drula E."/>
            <person name="Chaduli D."/>
            <person name="Cazenave R."/>
            <person name="Ahrendt S."/>
            <person name="Wang J."/>
            <person name="Lipzen A."/>
            <person name="Daum C."/>
            <person name="Barry K."/>
            <person name="Grigoriev I.V."/>
            <person name="Favel A."/>
            <person name="Rosso M.N."/>
            <person name="Martin F."/>
        </authorList>
    </citation>
    <scope>NUCLEOTIDE SEQUENCE [LARGE SCALE GENOMIC DNA]</scope>
    <source>
        <strain evidence="7 8">CIRM-BRFM 2984</strain>
    </source>
</reference>
<feature type="transmembrane region" description="Helical" evidence="5">
    <location>
        <begin position="184"/>
        <end position="207"/>
    </location>
</feature>
<dbReference type="EMBL" id="JAWWNJ010000019">
    <property type="protein sequence ID" value="KAK7036105.1"/>
    <property type="molecule type" value="Genomic_DNA"/>
</dbReference>
<proteinExistence type="predicted"/>
<dbReference type="InterPro" id="IPR036259">
    <property type="entry name" value="MFS_trans_sf"/>
</dbReference>
<keyword evidence="3 5" id="KW-1133">Transmembrane helix</keyword>
<accession>A0AAW0CEB3</accession>
<evidence type="ECO:0000256" key="4">
    <source>
        <dbReference type="ARBA" id="ARBA00023136"/>
    </source>
</evidence>
<keyword evidence="2 5" id="KW-0812">Transmembrane</keyword>
<dbReference type="PROSITE" id="PS50850">
    <property type="entry name" value="MFS"/>
    <property type="match status" value="1"/>
</dbReference>
<evidence type="ECO:0000259" key="6">
    <source>
        <dbReference type="PROSITE" id="PS50850"/>
    </source>
</evidence>
<evidence type="ECO:0000256" key="5">
    <source>
        <dbReference type="SAM" id="Phobius"/>
    </source>
</evidence>
<evidence type="ECO:0000313" key="7">
    <source>
        <dbReference type="EMBL" id="KAK7036105.1"/>
    </source>
</evidence>
<feature type="transmembrane region" description="Helical" evidence="5">
    <location>
        <begin position="158"/>
        <end position="178"/>
    </location>
</feature>
<feature type="transmembrane region" description="Helical" evidence="5">
    <location>
        <begin position="393"/>
        <end position="420"/>
    </location>
</feature>
<dbReference type="AlphaFoldDB" id="A0AAW0CEB3"/>
<feature type="transmembrane region" description="Helical" evidence="5">
    <location>
        <begin position="334"/>
        <end position="354"/>
    </location>
</feature>
<dbReference type="PANTHER" id="PTHR23501:SF84">
    <property type="entry name" value="VACUOLAR MEMBRANE AMINO ACID UPTAKE TRANSPORTER FNX2"/>
    <property type="match status" value="1"/>
</dbReference>
<name>A0AAW0CEB3_9AGAR</name>
<gene>
    <name evidence="7" type="ORF">R3P38DRAFT_2910623</name>
</gene>
<feature type="transmembrane region" description="Helical" evidence="5">
    <location>
        <begin position="228"/>
        <end position="247"/>
    </location>
</feature>
<feature type="transmembrane region" description="Helical" evidence="5">
    <location>
        <begin position="39"/>
        <end position="64"/>
    </location>
</feature>
<feature type="transmembrane region" description="Helical" evidence="5">
    <location>
        <begin position="361"/>
        <end position="381"/>
    </location>
</feature>
<feature type="transmembrane region" description="Helical" evidence="5">
    <location>
        <begin position="298"/>
        <end position="322"/>
    </location>
</feature>
<keyword evidence="4 5" id="KW-0472">Membrane</keyword>
<organism evidence="7 8">
    <name type="scientific">Favolaschia claudopus</name>
    <dbReference type="NCBI Taxonomy" id="2862362"/>
    <lineage>
        <taxon>Eukaryota</taxon>
        <taxon>Fungi</taxon>
        <taxon>Dikarya</taxon>
        <taxon>Basidiomycota</taxon>
        <taxon>Agaricomycotina</taxon>
        <taxon>Agaricomycetes</taxon>
        <taxon>Agaricomycetidae</taxon>
        <taxon>Agaricales</taxon>
        <taxon>Marasmiineae</taxon>
        <taxon>Mycenaceae</taxon>
        <taxon>Favolaschia</taxon>
    </lineage>
</organism>
<dbReference type="Pfam" id="PF07690">
    <property type="entry name" value="MFS_1"/>
    <property type="match status" value="1"/>
</dbReference>
<evidence type="ECO:0000256" key="2">
    <source>
        <dbReference type="ARBA" id="ARBA00022692"/>
    </source>
</evidence>
<evidence type="ECO:0000256" key="3">
    <source>
        <dbReference type="ARBA" id="ARBA00022989"/>
    </source>
</evidence>
<feature type="transmembrane region" description="Helical" evidence="5">
    <location>
        <begin position="259"/>
        <end position="277"/>
    </location>
</feature>
<dbReference type="GO" id="GO:0015174">
    <property type="term" value="F:basic amino acid transmembrane transporter activity"/>
    <property type="evidence" value="ECO:0007669"/>
    <property type="project" value="TreeGrafter"/>
</dbReference>
<comment type="caution">
    <text evidence="7">The sequence shown here is derived from an EMBL/GenBank/DDBJ whole genome shotgun (WGS) entry which is preliminary data.</text>
</comment>
<evidence type="ECO:0000256" key="1">
    <source>
        <dbReference type="ARBA" id="ARBA00004141"/>
    </source>
</evidence>
<dbReference type="InterPro" id="IPR020846">
    <property type="entry name" value="MFS_dom"/>
</dbReference>
<dbReference type="SUPFAM" id="SSF103473">
    <property type="entry name" value="MFS general substrate transporter"/>
    <property type="match status" value="1"/>
</dbReference>
<dbReference type="Gene3D" id="1.20.1250.20">
    <property type="entry name" value="MFS general substrate transporter like domains"/>
    <property type="match status" value="2"/>
</dbReference>